<keyword evidence="1" id="KW-0812">Transmembrane</keyword>
<dbReference type="PANTHER" id="PTHR41795:SF1">
    <property type="entry name" value="EXOPOLYSACCHARIDE SYNTHESIS PROTEIN"/>
    <property type="match status" value="1"/>
</dbReference>
<protein>
    <submittedName>
        <fullName evidence="2">ABC transporter permease</fullName>
    </submittedName>
</protein>
<dbReference type="Pfam" id="PF06055">
    <property type="entry name" value="ExoD"/>
    <property type="match status" value="1"/>
</dbReference>
<evidence type="ECO:0000256" key="1">
    <source>
        <dbReference type="SAM" id="Phobius"/>
    </source>
</evidence>
<dbReference type="InterPro" id="IPR010331">
    <property type="entry name" value="ExoD"/>
</dbReference>
<keyword evidence="1" id="KW-1133">Transmembrane helix</keyword>
<feature type="transmembrane region" description="Helical" evidence="1">
    <location>
        <begin position="143"/>
        <end position="163"/>
    </location>
</feature>
<accession>A0ABX4THM9</accession>
<proteinExistence type="predicted"/>
<dbReference type="PIRSF" id="PIRSF033239">
    <property type="entry name" value="ExoD"/>
    <property type="match status" value="1"/>
</dbReference>
<dbReference type="EMBL" id="NBUC01000114">
    <property type="protein sequence ID" value="PLT99055.1"/>
    <property type="molecule type" value="Genomic_DNA"/>
</dbReference>
<dbReference type="RefSeq" id="WP_101779719.1">
    <property type="nucleotide sequence ID" value="NZ_NBUC01000114.1"/>
</dbReference>
<dbReference type="Proteomes" id="UP001190825">
    <property type="component" value="Unassembled WGS sequence"/>
</dbReference>
<keyword evidence="3" id="KW-1185">Reference proteome</keyword>
<name>A0ABX4THM9_9HYPH</name>
<comment type="caution">
    <text evidence="2">The sequence shown here is derived from an EMBL/GenBank/DDBJ whole genome shotgun (WGS) entry which is preliminary data.</text>
</comment>
<evidence type="ECO:0000313" key="2">
    <source>
        <dbReference type="EMBL" id="PLT99055.1"/>
    </source>
</evidence>
<gene>
    <name evidence="2" type="ORF">BMJ33_24260</name>
</gene>
<keyword evidence="1" id="KW-0472">Membrane</keyword>
<feature type="transmembrane region" description="Helical" evidence="1">
    <location>
        <begin position="183"/>
        <end position="208"/>
    </location>
</feature>
<dbReference type="PANTHER" id="PTHR41795">
    <property type="entry name" value="EXOPOLYSACCHARIDE SYNTHESIS PROTEIN"/>
    <property type="match status" value="1"/>
</dbReference>
<sequence length="220" mass="23686">MPDEQPSSTAVHAWRRTAGQGGRRFSEVLREIADDTSRERVSVGDMFVAMGDRAFGALMLLFALPNVLPTPPGTSSILGVPLVILAAQLTLGQNPWLPKIVTDRSMPRSDFAKLIERVSPWLAKAEKRLKPRLGVLVRPPAEYVVGALCLTMAIILALPMPLGNIPPALAICLFSFGILERDGIWVIAGMATFAVSIAIVSGILFALLKGAIFILTNAFN</sequence>
<evidence type="ECO:0000313" key="3">
    <source>
        <dbReference type="Proteomes" id="UP001190825"/>
    </source>
</evidence>
<reference evidence="2 3" key="1">
    <citation type="journal article" date="2018" name="FEMS Microbiol. Ecol.">
        <title>Co-invading symbiotic mutualists of Medicago polymorpha retain high ancestral diversity and contain diverse accessory genomes.</title>
        <authorList>
            <person name="Porter S.S."/>
            <person name="Faber-Hammond J.J."/>
            <person name="Friesen M.L."/>
        </authorList>
    </citation>
    <scope>NUCLEOTIDE SEQUENCE [LARGE SCALE GENOMIC DNA]</scope>
    <source>
        <strain evidence="2 3">Str16</strain>
    </source>
</reference>
<organism evidence="2 3">
    <name type="scientific">Sinorhizobium medicae</name>
    <dbReference type="NCBI Taxonomy" id="110321"/>
    <lineage>
        <taxon>Bacteria</taxon>
        <taxon>Pseudomonadati</taxon>
        <taxon>Pseudomonadota</taxon>
        <taxon>Alphaproteobacteria</taxon>
        <taxon>Hyphomicrobiales</taxon>
        <taxon>Rhizobiaceae</taxon>
        <taxon>Sinorhizobium/Ensifer group</taxon>
        <taxon>Sinorhizobium</taxon>
    </lineage>
</organism>